<protein>
    <submittedName>
        <fullName evidence="2">Uncharacterized protein</fullName>
    </submittedName>
</protein>
<organism evidence="2 3">
    <name type="scientific">Tanacetum coccineum</name>
    <dbReference type="NCBI Taxonomy" id="301880"/>
    <lineage>
        <taxon>Eukaryota</taxon>
        <taxon>Viridiplantae</taxon>
        <taxon>Streptophyta</taxon>
        <taxon>Embryophyta</taxon>
        <taxon>Tracheophyta</taxon>
        <taxon>Spermatophyta</taxon>
        <taxon>Magnoliopsida</taxon>
        <taxon>eudicotyledons</taxon>
        <taxon>Gunneridae</taxon>
        <taxon>Pentapetalae</taxon>
        <taxon>asterids</taxon>
        <taxon>campanulids</taxon>
        <taxon>Asterales</taxon>
        <taxon>Asteraceae</taxon>
        <taxon>Asteroideae</taxon>
        <taxon>Anthemideae</taxon>
        <taxon>Anthemidinae</taxon>
        <taxon>Tanacetum</taxon>
    </lineage>
</organism>
<feature type="compositionally biased region" description="Basic and acidic residues" evidence="1">
    <location>
        <begin position="157"/>
        <end position="167"/>
    </location>
</feature>
<feature type="region of interest" description="Disordered" evidence="1">
    <location>
        <begin position="155"/>
        <end position="179"/>
    </location>
</feature>
<accession>A0ABQ5DH85</accession>
<proteinExistence type="predicted"/>
<name>A0ABQ5DH85_9ASTR</name>
<dbReference type="EMBL" id="BQNB010015314">
    <property type="protein sequence ID" value="GJT38586.1"/>
    <property type="molecule type" value="Genomic_DNA"/>
</dbReference>
<gene>
    <name evidence="2" type="ORF">Tco_0938451</name>
</gene>
<comment type="caution">
    <text evidence="2">The sequence shown here is derived from an EMBL/GenBank/DDBJ whole genome shotgun (WGS) entry which is preliminary data.</text>
</comment>
<reference evidence="2" key="1">
    <citation type="journal article" date="2022" name="Int. J. Mol. Sci.">
        <title>Draft Genome of Tanacetum Coccineum: Genomic Comparison of Closely Related Tanacetum-Family Plants.</title>
        <authorList>
            <person name="Yamashiro T."/>
            <person name="Shiraishi A."/>
            <person name="Nakayama K."/>
            <person name="Satake H."/>
        </authorList>
    </citation>
    <scope>NUCLEOTIDE SEQUENCE</scope>
</reference>
<evidence type="ECO:0000256" key="1">
    <source>
        <dbReference type="SAM" id="MobiDB-lite"/>
    </source>
</evidence>
<evidence type="ECO:0000313" key="3">
    <source>
        <dbReference type="Proteomes" id="UP001151760"/>
    </source>
</evidence>
<reference evidence="2" key="2">
    <citation type="submission" date="2022-01" db="EMBL/GenBank/DDBJ databases">
        <authorList>
            <person name="Yamashiro T."/>
            <person name="Shiraishi A."/>
            <person name="Satake H."/>
            <person name="Nakayama K."/>
        </authorList>
    </citation>
    <scope>NUCLEOTIDE SEQUENCE</scope>
</reference>
<keyword evidence="3" id="KW-1185">Reference proteome</keyword>
<dbReference type="Proteomes" id="UP001151760">
    <property type="component" value="Unassembled WGS sequence"/>
</dbReference>
<evidence type="ECO:0000313" key="2">
    <source>
        <dbReference type="EMBL" id="GJT38586.1"/>
    </source>
</evidence>
<sequence>MQRGCTNCPMNHSLHSVHSLGRDEELAQTKQTYGTALTKLIKKVEKLEQTVKSTQARRRFRIVVSDDEEDEGTSWIQEDISDIARRLVMILRCARRRRASELVEDQWGIVVVKKREKMLRYHAQLNRPYSVAEVRKNMVIPLFEKDMDQIQSFAPMDSEKEKDSEKKGSRKKSLARKEHSLVKKQSEGKEFSMEIESLDTKYPIVDWKTHDVMDYTELVRKVMQHQDPPEGYDLMLWEDLKILFQPVKK</sequence>